<dbReference type="Proteomes" id="UP001161757">
    <property type="component" value="Unassembled WGS sequence"/>
</dbReference>
<feature type="compositionally biased region" description="Basic and acidic residues" evidence="1">
    <location>
        <begin position="272"/>
        <end position="281"/>
    </location>
</feature>
<comment type="caution">
    <text evidence="2">The sequence shown here is derived from an EMBL/GenBank/DDBJ whole genome shotgun (WGS) entry which is preliminary data.</text>
</comment>
<dbReference type="GO" id="GO:0005737">
    <property type="term" value="C:cytoplasm"/>
    <property type="evidence" value="ECO:0007669"/>
    <property type="project" value="TreeGrafter"/>
</dbReference>
<evidence type="ECO:0000256" key="1">
    <source>
        <dbReference type="SAM" id="MobiDB-lite"/>
    </source>
</evidence>
<protein>
    <submittedName>
        <fullName evidence="2">YAP1-binding protein 1</fullName>
    </submittedName>
</protein>
<feature type="compositionally biased region" description="Acidic residues" evidence="1">
    <location>
        <begin position="105"/>
        <end position="114"/>
    </location>
</feature>
<reference evidence="2" key="1">
    <citation type="submission" date="2023-01" db="EMBL/GenBank/DDBJ databases">
        <title>Exophiala dermititidis isolated from Cystic Fibrosis Patient.</title>
        <authorList>
            <person name="Kurbessoian T."/>
            <person name="Crocker A."/>
            <person name="Murante D."/>
            <person name="Hogan D.A."/>
            <person name="Stajich J.E."/>
        </authorList>
    </citation>
    <scope>NUCLEOTIDE SEQUENCE</scope>
    <source>
        <strain evidence="2">Ex8</strain>
    </source>
</reference>
<dbReference type="InterPro" id="IPR013877">
    <property type="entry name" value="YAP-bd/ALF4/Glomulin"/>
</dbReference>
<dbReference type="EMBL" id="JAJGCB010000016">
    <property type="protein sequence ID" value="KAJ8988894.1"/>
    <property type="molecule type" value="Genomic_DNA"/>
</dbReference>
<dbReference type="PANTHER" id="PTHR28020:SF1">
    <property type="entry name" value="YAP1-BINDING PROTEIN 1-RELATED"/>
    <property type="match status" value="1"/>
</dbReference>
<dbReference type="GO" id="GO:0034599">
    <property type="term" value="P:cellular response to oxidative stress"/>
    <property type="evidence" value="ECO:0007669"/>
    <property type="project" value="InterPro"/>
</dbReference>
<feature type="region of interest" description="Disordered" evidence="1">
    <location>
        <begin position="547"/>
        <end position="567"/>
    </location>
</feature>
<feature type="region of interest" description="Disordered" evidence="1">
    <location>
        <begin position="236"/>
        <end position="290"/>
    </location>
</feature>
<accession>A0AAN6EPI0</accession>
<feature type="compositionally biased region" description="Acidic residues" evidence="1">
    <location>
        <begin position="550"/>
        <end position="567"/>
    </location>
</feature>
<dbReference type="Pfam" id="PF08568">
    <property type="entry name" value="Kinetochor_Ybp2"/>
    <property type="match status" value="1"/>
</dbReference>
<dbReference type="PANTHER" id="PTHR28020">
    <property type="entry name" value="YAP1-BINDING PROTEIN 1-RELATED"/>
    <property type="match status" value="1"/>
</dbReference>
<feature type="region of interest" description="Disordered" evidence="1">
    <location>
        <begin position="383"/>
        <end position="409"/>
    </location>
</feature>
<feature type="compositionally biased region" description="Polar residues" evidence="1">
    <location>
        <begin position="617"/>
        <end position="627"/>
    </location>
</feature>
<evidence type="ECO:0000313" key="2">
    <source>
        <dbReference type="EMBL" id="KAJ8988894.1"/>
    </source>
</evidence>
<organism evidence="2 3">
    <name type="scientific">Exophiala dermatitidis</name>
    <name type="common">Black yeast-like fungus</name>
    <name type="synonym">Wangiella dermatitidis</name>
    <dbReference type="NCBI Taxonomy" id="5970"/>
    <lineage>
        <taxon>Eukaryota</taxon>
        <taxon>Fungi</taxon>
        <taxon>Dikarya</taxon>
        <taxon>Ascomycota</taxon>
        <taxon>Pezizomycotina</taxon>
        <taxon>Eurotiomycetes</taxon>
        <taxon>Chaetothyriomycetidae</taxon>
        <taxon>Chaetothyriales</taxon>
        <taxon>Herpotrichiellaceae</taxon>
        <taxon>Exophiala</taxon>
    </lineage>
</organism>
<evidence type="ECO:0000313" key="3">
    <source>
        <dbReference type="Proteomes" id="UP001161757"/>
    </source>
</evidence>
<feature type="region of interest" description="Disordered" evidence="1">
    <location>
        <begin position="101"/>
        <end position="166"/>
    </location>
</feature>
<feature type="region of interest" description="Disordered" evidence="1">
    <location>
        <begin position="613"/>
        <end position="633"/>
    </location>
</feature>
<sequence>MAFQPSSAEDPLVAALPPATDYITYLTMLEYQLTPQNLPTLTKLLREDDGTLAQEIGWDLLKLLLPLLNHNPDEASRCLEVVARRGNPREVVVRVAEELEKLGEEAGDSDEDVDASDHGDAGEELPTFAGEAPRIHLGSMTLEGMPQPGKRVETPSDGPKWAEAEPEVDSDALRQRKLQALLNMLGILHPRIKTQYPSRFLATSLPAALGAYRKIPISTATTSCFLTMLETLAGKRRPALPPRGGSTRDTVPGAGGSSSQTESAASAPLPDPEAKAEEEKTGINTSSPEEKAITSRLIDAVLLEVLDEYLSSLSSQEHPSMSWTARLREKLEPQRIIPSRPSETQVWESIAELKERDALVARFGALGKDLKIDAAAEIKRLIHETEDEDEAEDSLLQKEQEPSEYPTSPSQIPFPRAGVIFLYAYEAFTHAAPPSTLLTTTELTKLIAHSFPLSATPSIPHPALLDAQLSLLYRRILSPSANDAPPSPAKFLLLVSTLTQIFSITPWPPLRDSAHYIATKLLHAYPDPKVRLDVIIQTLRGSTLSTNWAEIEDEDEPDPEPGIDEETGLTRSTSALQPHPIPLAPPQQMGQLKAVGAEWLKDEFAIWIRRQEEAKSDSNTGQGQATVHEQPLARTDGLDFSVLSDGHTAAADGEEDSASDATLLDLLLPQQTLSGLRAASESGGQGESEDSTDSDTLSSFLLDLPYFVATLNLLCVILPHLPPADSTTGSPLKSRINTYITSLSDSSRFLQSLLQQAAAAAQAQADGSSNETAFLEESHGDMVALQDACARATAALEQQSPTST</sequence>
<name>A0AAN6EPI0_EXODE</name>
<proteinExistence type="predicted"/>
<dbReference type="AlphaFoldDB" id="A0AAN6EPI0"/>
<gene>
    <name evidence="2" type="primary">YBP1</name>
    <name evidence="2" type="ORF">HRR80_007096</name>
</gene>
<dbReference type="InterPro" id="IPR040347">
    <property type="entry name" value="YBP1/2"/>
</dbReference>